<dbReference type="Proteomes" id="UP001412067">
    <property type="component" value="Unassembled WGS sequence"/>
</dbReference>
<evidence type="ECO:0000313" key="2">
    <source>
        <dbReference type="EMBL" id="KAK8941824.1"/>
    </source>
</evidence>
<protein>
    <submittedName>
        <fullName evidence="2">F-box/LRR-repeat protein</fullName>
    </submittedName>
</protein>
<feature type="domain" description="FBD" evidence="1">
    <location>
        <begin position="411"/>
        <end position="482"/>
    </location>
</feature>
<reference evidence="2 3" key="1">
    <citation type="journal article" date="2022" name="Nat. Plants">
        <title>Genomes of leafy and leafless Platanthera orchids illuminate the evolution of mycoheterotrophy.</title>
        <authorList>
            <person name="Li M.H."/>
            <person name="Liu K.W."/>
            <person name="Li Z."/>
            <person name="Lu H.C."/>
            <person name="Ye Q.L."/>
            <person name="Zhang D."/>
            <person name="Wang J.Y."/>
            <person name="Li Y.F."/>
            <person name="Zhong Z.M."/>
            <person name="Liu X."/>
            <person name="Yu X."/>
            <person name="Liu D.K."/>
            <person name="Tu X.D."/>
            <person name="Liu B."/>
            <person name="Hao Y."/>
            <person name="Liao X.Y."/>
            <person name="Jiang Y.T."/>
            <person name="Sun W.H."/>
            <person name="Chen J."/>
            <person name="Chen Y.Q."/>
            <person name="Ai Y."/>
            <person name="Zhai J.W."/>
            <person name="Wu S.S."/>
            <person name="Zhou Z."/>
            <person name="Hsiao Y.Y."/>
            <person name="Wu W.L."/>
            <person name="Chen Y.Y."/>
            <person name="Lin Y.F."/>
            <person name="Hsu J.L."/>
            <person name="Li C.Y."/>
            <person name="Wang Z.W."/>
            <person name="Zhao X."/>
            <person name="Zhong W.Y."/>
            <person name="Ma X.K."/>
            <person name="Ma L."/>
            <person name="Huang J."/>
            <person name="Chen G.Z."/>
            <person name="Huang M.Z."/>
            <person name="Huang L."/>
            <person name="Peng D.H."/>
            <person name="Luo Y.B."/>
            <person name="Zou S.Q."/>
            <person name="Chen S.P."/>
            <person name="Lan S."/>
            <person name="Tsai W.C."/>
            <person name="Van de Peer Y."/>
            <person name="Liu Z.J."/>
        </authorList>
    </citation>
    <scope>NUCLEOTIDE SEQUENCE [LARGE SCALE GENOMIC DNA]</scope>
    <source>
        <strain evidence="2">Lor288</strain>
    </source>
</reference>
<name>A0ABR2LI28_9ASPA</name>
<dbReference type="SMART" id="SM00579">
    <property type="entry name" value="FBD"/>
    <property type="match status" value="1"/>
</dbReference>
<dbReference type="InterPro" id="IPR001810">
    <property type="entry name" value="F-box_dom"/>
</dbReference>
<gene>
    <name evidence="2" type="ORF">KSP40_PGU017704</name>
</gene>
<dbReference type="InterPro" id="IPR055357">
    <property type="entry name" value="LRR_At1g61320_AtMIF1"/>
</dbReference>
<comment type="caution">
    <text evidence="2">The sequence shown here is derived from an EMBL/GenBank/DDBJ whole genome shotgun (WGS) entry which is preliminary data.</text>
</comment>
<dbReference type="EMBL" id="JBBWWR010000019">
    <property type="protein sequence ID" value="KAK8941824.1"/>
    <property type="molecule type" value="Genomic_DNA"/>
</dbReference>
<dbReference type="InterPro" id="IPR006566">
    <property type="entry name" value="FBD"/>
</dbReference>
<dbReference type="CDD" id="cd22160">
    <property type="entry name" value="F-box_AtFBL13-like"/>
    <property type="match status" value="1"/>
</dbReference>
<dbReference type="SUPFAM" id="SSF52058">
    <property type="entry name" value="L domain-like"/>
    <property type="match status" value="1"/>
</dbReference>
<keyword evidence="3" id="KW-1185">Reference proteome</keyword>
<accession>A0ABR2LI28</accession>
<proteinExistence type="predicted"/>
<evidence type="ECO:0000313" key="3">
    <source>
        <dbReference type="Proteomes" id="UP001412067"/>
    </source>
</evidence>
<sequence length="509" mass="58216">MAEVASLEVTGGDFVRPSKINSSESCDRISQLHDSLLLHIISFLSADDAISTSLLSRRWKNLWKWMDSLDFPFQCAKSKRSLKQFIERALTLHEGLKIKRFCARFHYNSNYVSHVDSWVHYMIARNVEKLVLDFFFLDNGVQPYVLPPSIYNCGSLRELEVNLCGFRLPTIFCLGSLEKLVVSNGVFVGNTLRDLISGCPVLEDLVLVNCNQACDLDVVVLNRRLKRLKIVEYPDEVEEGTVVKIYAPYLLHLELQSGDPRPYIILNAGSIYSASLDMRRIVTCLSLDTYNQKNYFQILEDIMIGLHEVKSLRLSSWCVQALLEHEGMHRCLPTPFQYLKHLKLVVKLAKDELPGIACLLWNSPELEHLTIQLCKQTHIDKEKVESVMNANGSLSNWSEESLWDCHRAPFHSLKYSLKSVVIENFNGEENEIGFLAFLLKNSLVLKNMVILVQPKSFTGSDDAYLEYCRKVRRASKMYIENIRKLMVSPRSPHTEILFSGSQSTSFSSF</sequence>
<dbReference type="InterPro" id="IPR036047">
    <property type="entry name" value="F-box-like_dom_sf"/>
</dbReference>
<dbReference type="SUPFAM" id="SSF81383">
    <property type="entry name" value="F-box domain"/>
    <property type="match status" value="1"/>
</dbReference>
<dbReference type="InterPro" id="IPR053781">
    <property type="entry name" value="F-box_AtFBL13-like"/>
</dbReference>
<dbReference type="InterPro" id="IPR050232">
    <property type="entry name" value="FBL13/AtMIF1-like"/>
</dbReference>
<dbReference type="PANTHER" id="PTHR31900">
    <property type="entry name" value="F-BOX/RNI SUPERFAMILY PROTEIN-RELATED"/>
    <property type="match status" value="1"/>
</dbReference>
<organism evidence="2 3">
    <name type="scientific">Platanthera guangdongensis</name>
    <dbReference type="NCBI Taxonomy" id="2320717"/>
    <lineage>
        <taxon>Eukaryota</taxon>
        <taxon>Viridiplantae</taxon>
        <taxon>Streptophyta</taxon>
        <taxon>Embryophyta</taxon>
        <taxon>Tracheophyta</taxon>
        <taxon>Spermatophyta</taxon>
        <taxon>Magnoliopsida</taxon>
        <taxon>Liliopsida</taxon>
        <taxon>Asparagales</taxon>
        <taxon>Orchidaceae</taxon>
        <taxon>Orchidoideae</taxon>
        <taxon>Orchideae</taxon>
        <taxon>Orchidinae</taxon>
        <taxon>Platanthera</taxon>
    </lineage>
</organism>
<evidence type="ECO:0000259" key="1">
    <source>
        <dbReference type="SMART" id="SM00579"/>
    </source>
</evidence>
<dbReference type="Pfam" id="PF23622">
    <property type="entry name" value="LRR_At1g61320_AtMIF1"/>
    <property type="match status" value="1"/>
</dbReference>
<dbReference type="Gene3D" id="3.80.10.10">
    <property type="entry name" value="Ribonuclease Inhibitor"/>
    <property type="match status" value="1"/>
</dbReference>
<dbReference type="Pfam" id="PF00646">
    <property type="entry name" value="F-box"/>
    <property type="match status" value="1"/>
</dbReference>
<dbReference type="PANTHER" id="PTHR31900:SF32">
    <property type="entry name" value="F-BOX_RNI_FBD-LIKE DOMAIN PROTEIN"/>
    <property type="match status" value="1"/>
</dbReference>
<dbReference type="InterPro" id="IPR032675">
    <property type="entry name" value="LRR_dom_sf"/>
</dbReference>
<dbReference type="Gene3D" id="1.20.1280.50">
    <property type="match status" value="1"/>
</dbReference>